<proteinExistence type="predicted"/>
<organism evidence="2 3">
    <name type="scientific">Ruania alkalisoli</name>
    <dbReference type="NCBI Taxonomy" id="2779775"/>
    <lineage>
        <taxon>Bacteria</taxon>
        <taxon>Bacillati</taxon>
        <taxon>Actinomycetota</taxon>
        <taxon>Actinomycetes</taxon>
        <taxon>Micrococcales</taxon>
        <taxon>Ruaniaceae</taxon>
        <taxon>Ruania</taxon>
    </lineage>
</organism>
<evidence type="ECO:0000313" key="3">
    <source>
        <dbReference type="Proteomes" id="UP000593758"/>
    </source>
</evidence>
<dbReference type="AlphaFoldDB" id="A0A7M1SR90"/>
<gene>
    <name evidence="2" type="ORF">IM660_15975</name>
</gene>
<dbReference type="EMBL" id="CP063169">
    <property type="protein sequence ID" value="QOR70109.1"/>
    <property type="molecule type" value="Genomic_DNA"/>
</dbReference>
<evidence type="ECO:0000313" key="2">
    <source>
        <dbReference type="EMBL" id="QOR70109.1"/>
    </source>
</evidence>
<dbReference type="RefSeq" id="WP_193496799.1">
    <property type="nucleotide sequence ID" value="NZ_CP063169.1"/>
</dbReference>
<dbReference type="Proteomes" id="UP000593758">
    <property type="component" value="Chromosome"/>
</dbReference>
<dbReference type="KEGG" id="halt:IM660_15975"/>
<name>A0A7M1SR90_9MICO</name>
<keyword evidence="3" id="KW-1185">Reference proteome</keyword>
<dbReference type="InterPro" id="IPR011047">
    <property type="entry name" value="Quinoprotein_ADH-like_sf"/>
</dbReference>
<reference evidence="2 3" key="1">
    <citation type="submission" date="2020-10" db="EMBL/GenBank/DDBJ databases">
        <title>Haloactinobacterium sp. RN3S43, a bacterium isolated from saline soil.</title>
        <authorList>
            <person name="Sun J.-Q."/>
        </authorList>
    </citation>
    <scope>NUCLEOTIDE SEQUENCE [LARGE SCALE GENOMIC DNA]</scope>
    <source>
        <strain evidence="2 3">RN3S43</strain>
    </source>
</reference>
<dbReference type="InterPro" id="IPR015943">
    <property type="entry name" value="WD40/YVTN_repeat-like_dom_sf"/>
</dbReference>
<dbReference type="SUPFAM" id="SSF50998">
    <property type="entry name" value="Quinoprotein alcohol dehydrogenase-like"/>
    <property type="match status" value="1"/>
</dbReference>
<sequence length="427" mass="46011">MKEREEFELGDSLDAPHTDSPRRRPQTWSGPWPWAMVAVVLLVTAVVISPQGERPIPTAEVAWVVDVAPGTHPTVWAVDDHIVTVEADAVVARSAADGERQWHVPLQDPVCSSDGVRLACVSTAGPDGEVTLIAADGSTQTRHVPGAQVATPLGSDVILVGGDMEAPWAARLDQSGATVWRSNLELRFVDTDRTSFGYLHATQQRVLWRLKSRDNYWPAVEAIDPSDGSMLRITSPLSSFTEPEENEDLVVLESDERSSETAQFALRSDGVAEHAAGPLLWRWDDGETPLAIDAAALYTAMRNESLHPANGEPPQLDGTLEPVNVRLRDLTSGAILAEAESPYPDLTCPCTAAASGVVARALTTTDGRTLSEGEAHFDLAFVSRETATPAWRYPLEAEFRNSPARLASHGDTVVVWVGGEVVALTAP</sequence>
<protein>
    <submittedName>
        <fullName evidence="2">Uncharacterized protein</fullName>
    </submittedName>
</protein>
<accession>A0A7M1SR90</accession>
<evidence type="ECO:0000256" key="1">
    <source>
        <dbReference type="SAM" id="MobiDB-lite"/>
    </source>
</evidence>
<feature type="region of interest" description="Disordered" evidence="1">
    <location>
        <begin position="1"/>
        <end position="28"/>
    </location>
</feature>
<dbReference type="Gene3D" id="2.130.10.10">
    <property type="entry name" value="YVTN repeat-like/Quinoprotein amine dehydrogenase"/>
    <property type="match status" value="1"/>
</dbReference>